<accession>A0A8H3ARJ1</accession>
<dbReference type="Gene3D" id="3.90.1200.10">
    <property type="match status" value="2"/>
</dbReference>
<dbReference type="GO" id="GO:0004103">
    <property type="term" value="F:choline kinase activity"/>
    <property type="evidence" value="ECO:0007669"/>
    <property type="project" value="TreeGrafter"/>
</dbReference>
<dbReference type="SUPFAM" id="SSF56112">
    <property type="entry name" value="Protein kinase-like (PK-like)"/>
    <property type="match status" value="1"/>
</dbReference>
<proteinExistence type="inferred from homology"/>
<dbReference type="GO" id="GO:0006646">
    <property type="term" value="P:phosphatidylethanolamine biosynthetic process"/>
    <property type="evidence" value="ECO:0007669"/>
    <property type="project" value="TreeGrafter"/>
</dbReference>
<evidence type="ECO:0000313" key="3">
    <source>
        <dbReference type="EMBL" id="CAE6439836.1"/>
    </source>
</evidence>
<feature type="region of interest" description="Disordered" evidence="2">
    <location>
        <begin position="545"/>
        <end position="585"/>
    </location>
</feature>
<dbReference type="GO" id="GO:0005737">
    <property type="term" value="C:cytoplasm"/>
    <property type="evidence" value="ECO:0007669"/>
    <property type="project" value="TreeGrafter"/>
</dbReference>
<name>A0A8H3ARJ1_9AGAM</name>
<dbReference type="Proteomes" id="UP000663841">
    <property type="component" value="Unassembled WGS sequence"/>
</dbReference>
<organism evidence="3 4">
    <name type="scientific">Rhizoctonia solani</name>
    <dbReference type="NCBI Taxonomy" id="456999"/>
    <lineage>
        <taxon>Eukaryota</taxon>
        <taxon>Fungi</taxon>
        <taxon>Dikarya</taxon>
        <taxon>Basidiomycota</taxon>
        <taxon>Agaricomycotina</taxon>
        <taxon>Agaricomycetes</taxon>
        <taxon>Cantharellales</taxon>
        <taxon>Ceratobasidiaceae</taxon>
        <taxon>Rhizoctonia</taxon>
    </lineage>
</organism>
<dbReference type="Pfam" id="PF01633">
    <property type="entry name" value="Choline_kinase"/>
    <property type="match status" value="1"/>
</dbReference>
<feature type="compositionally biased region" description="Low complexity" evidence="2">
    <location>
        <begin position="545"/>
        <end position="576"/>
    </location>
</feature>
<dbReference type="InterPro" id="IPR011009">
    <property type="entry name" value="Kinase-like_dom_sf"/>
</dbReference>
<sequence length="663" mass="73863">MYCAHGSGCDCLLLSGLQDEFMPLFIFTYLPRSLHVTIVTFNKSSVISDVIPGSNAPIRGFNGHVIRVNQMRTSLYQRASSTSRNCIISSRFKSNSFILPSRVTDLQLISLSPARPEPELGKQIHTCSRLPPWTHMIAPAMESPILTPTVSHPTHGLPIQNKAHSRPISIYSSVSSIGSSSSLLLLPEGDVEEVTEEGVHHADLKLEARKYKTPAFRQALLQLLQAIRVPTWTSSTLDPSLVKIAKVSGALTNAVFFVSYVGTVPTSHSSTPHLTPRTSSSSLPTVTPRTVLLRIYGPSSSILISRADELHTLHVLSSKYRIGPRVYGTFQNGRVEEWFDSTTLTKEDLRDPVKSRWIAMRMRELHSVDVIGIVGTSWNGQENVYKNVISWQGAARETLNMVKAREDKGEIPPGHVWHGRRKELDLGEYMRAWEAYWAWLEKWENEFGRSEMTFAHNDAQYGNLLCAKKLPPGKPEHHRIIVVDFEYAGPNPAAFDIANHFHEWTADYYSDTPHVLTPSDYPTREERWNFYLGYLGSPILGGPITASPAPSRTPSTPSFHRSGSSSSINSLNTPSHHSSSGSLFPIDSSATRGQSELDEAIKILDAQVYAWSPASHAQWVIWGIIQASDDVTNGAVSDFDYLGYAADRLSKFYNDLNQRGIKW</sequence>
<evidence type="ECO:0000256" key="2">
    <source>
        <dbReference type="SAM" id="MobiDB-lite"/>
    </source>
</evidence>
<evidence type="ECO:0000313" key="4">
    <source>
        <dbReference type="Proteomes" id="UP000663841"/>
    </source>
</evidence>
<dbReference type="PANTHER" id="PTHR22603:SF93">
    <property type="entry name" value="RE24176P"/>
    <property type="match status" value="1"/>
</dbReference>
<dbReference type="CDD" id="cd05157">
    <property type="entry name" value="ETNK_euk"/>
    <property type="match status" value="1"/>
</dbReference>
<reference evidence="3" key="1">
    <citation type="submission" date="2021-01" db="EMBL/GenBank/DDBJ databases">
        <authorList>
            <person name="Kaushik A."/>
        </authorList>
    </citation>
    <scope>NUCLEOTIDE SEQUENCE</scope>
    <source>
        <strain evidence="3">AG3-T5</strain>
    </source>
</reference>
<comment type="similarity">
    <text evidence="1">Belongs to the choline/ethanolamine kinase family.</text>
</comment>
<evidence type="ECO:0008006" key="5">
    <source>
        <dbReference type="Google" id="ProtNLM"/>
    </source>
</evidence>
<gene>
    <name evidence="3" type="ORF">RDB_LOCUS91975</name>
</gene>
<comment type="caution">
    <text evidence="3">The sequence shown here is derived from an EMBL/GenBank/DDBJ whole genome shotgun (WGS) entry which is preliminary data.</text>
</comment>
<evidence type="ECO:0000256" key="1">
    <source>
        <dbReference type="ARBA" id="ARBA00038211"/>
    </source>
</evidence>
<dbReference type="Gene3D" id="3.30.200.20">
    <property type="entry name" value="Phosphorylase Kinase, domain 1"/>
    <property type="match status" value="1"/>
</dbReference>
<dbReference type="PANTHER" id="PTHR22603">
    <property type="entry name" value="CHOLINE/ETHANOALAMINE KINASE"/>
    <property type="match status" value="1"/>
</dbReference>
<dbReference type="AlphaFoldDB" id="A0A8H3ARJ1"/>
<dbReference type="GO" id="GO:0004305">
    <property type="term" value="F:ethanolamine kinase activity"/>
    <property type="evidence" value="ECO:0007669"/>
    <property type="project" value="TreeGrafter"/>
</dbReference>
<dbReference type="EMBL" id="CAJMWW010000092">
    <property type="protein sequence ID" value="CAE6439836.1"/>
    <property type="molecule type" value="Genomic_DNA"/>
</dbReference>
<protein>
    <recommendedName>
        <fullName evidence="5">Choline kinase</fullName>
    </recommendedName>
</protein>